<dbReference type="CDD" id="cd10449">
    <property type="entry name" value="GIY-YIG_SLX1_like"/>
    <property type="match status" value="1"/>
</dbReference>
<dbReference type="Pfam" id="PF01541">
    <property type="entry name" value="GIY-YIG"/>
    <property type="match status" value="1"/>
</dbReference>
<evidence type="ECO:0000259" key="2">
    <source>
        <dbReference type="PROSITE" id="PS50164"/>
    </source>
</evidence>
<name>A0A2H9N5J5_9BACT</name>
<dbReference type="InterPro" id="IPR050190">
    <property type="entry name" value="UPF0213_domain"/>
</dbReference>
<evidence type="ECO:0000256" key="1">
    <source>
        <dbReference type="ARBA" id="ARBA00007435"/>
    </source>
</evidence>
<dbReference type="EMBL" id="PFIJ01000016">
    <property type="protein sequence ID" value="PIX29178.1"/>
    <property type="molecule type" value="Genomic_DNA"/>
</dbReference>
<organism evidence="3 4">
    <name type="scientific">Candidatus Brennerbacteria bacterium CG_4_8_14_3_um_filter_43_14</name>
    <dbReference type="NCBI Taxonomy" id="1974521"/>
    <lineage>
        <taxon>Bacteria</taxon>
        <taxon>Candidatus Brenneribacteriota</taxon>
    </lineage>
</organism>
<protein>
    <submittedName>
        <fullName evidence="3">Excinuclease ABC subunit C</fullName>
    </submittedName>
</protein>
<dbReference type="PANTHER" id="PTHR34477:SF5">
    <property type="entry name" value="BSL5627 PROTEIN"/>
    <property type="match status" value="1"/>
</dbReference>
<comment type="similarity">
    <text evidence="1">Belongs to the UPF0213 family.</text>
</comment>
<evidence type="ECO:0000313" key="4">
    <source>
        <dbReference type="Proteomes" id="UP000236842"/>
    </source>
</evidence>
<feature type="domain" description="GIY-YIG" evidence="2">
    <location>
        <begin position="32"/>
        <end position="107"/>
    </location>
</feature>
<dbReference type="Proteomes" id="UP000236842">
    <property type="component" value="Unassembled WGS sequence"/>
</dbReference>
<dbReference type="Gene3D" id="3.40.1440.10">
    <property type="entry name" value="GIY-YIG endonuclease"/>
    <property type="match status" value="1"/>
</dbReference>
<accession>A0A2H9N5J5</accession>
<comment type="caution">
    <text evidence="3">The sequence shown here is derived from an EMBL/GenBank/DDBJ whole genome shotgun (WGS) entry which is preliminary data.</text>
</comment>
<dbReference type="InterPro" id="IPR000305">
    <property type="entry name" value="GIY-YIG_endonuc"/>
</dbReference>
<dbReference type="PANTHER" id="PTHR34477">
    <property type="entry name" value="UPF0213 PROTEIN YHBQ"/>
    <property type="match status" value="1"/>
</dbReference>
<dbReference type="AlphaFoldDB" id="A0A2H9N5J5"/>
<sequence>MTQFIFRRGATARLHQLCWKNCGQVARINLSRFYYTYVLISRKDGKLYIGWSEDLKLRVEQHNKGKVEATKSRIPLELIYYEACLSSEDAIKREKSLKTGFGRKYLKRRIRE</sequence>
<evidence type="ECO:0000313" key="3">
    <source>
        <dbReference type="EMBL" id="PIX29178.1"/>
    </source>
</evidence>
<dbReference type="SMART" id="SM00465">
    <property type="entry name" value="GIYc"/>
    <property type="match status" value="1"/>
</dbReference>
<dbReference type="InterPro" id="IPR035901">
    <property type="entry name" value="GIY-YIG_endonuc_sf"/>
</dbReference>
<gene>
    <name evidence="3" type="ORF">COZ64_00840</name>
</gene>
<proteinExistence type="inferred from homology"/>
<dbReference type="SUPFAM" id="SSF82771">
    <property type="entry name" value="GIY-YIG endonuclease"/>
    <property type="match status" value="1"/>
</dbReference>
<dbReference type="PROSITE" id="PS50164">
    <property type="entry name" value="GIY_YIG"/>
    <property type="match status" value="1"/>
</dbReference>
<reference evidence="4" key="1">
    <citation type="submission" date="2017-09" db="EMBL/GenBank/DDBJ databases">
        <title>Depth-based differentiation of microbial function through sediment-hosted aquifers and enrichment of novel symbionts in the deep terrestrial subsurface.</title>
        <authorList>
            <person name="Probst A.J."/>
            <person name="Ladd B."/>
            <person name="Jarett J.K."/>
            <person name="Geller-Mcgrath D.E."/>
            <person name="Sieber C.M.K."/>
            <person name="Emerson J.B."/>
            <person name="Anantharaman K."/>
            <person name="Thomas B.C."/>
            <person name="Malmstrom R."/>
            <person name="Stieglmeier M."/>
            <person name="Klingl A."/>
            <person name="Woyke T."/>
            <person name="Ryan C.M."/>
            <person name="Banfield J.F."/>
        </authorList>
    </citation>
    <scope>NUCLEOTIDE SEQUENCE [LARGE SCALE GENOMIC DNA]</scope>
</reference>